<sequence length="351" mass="39262">MWRILVIWQLELLVSAVDLFHERLEVNSAGSTVPISRPVFQNYMRRAHDEHRDVTAEASDTDQFRLRLVADSESRTTDLAIATHFCDATWAPGALALAASLKKAGSKHNLVVMITSDLSNRYQRLLAHVFDKVYVEEPVTPHASITRAGADCVTLQLRSWQLPYKKVLYMDADMIALKSHDSVLEDYAELSARKDAGLAAQFNGGMFIIEPAESKFQKLRRLLRQAPQNAGFGGIQSFLNQAFPACEREDDEDVGCWKSELPDAYNKFTRNVDAVELQAEKYASLHFSGDWGAMRKPWMSGCLQSSDSVTHSTDSTLQSKLLGLWMDAFHYVSVPPDLADLLHTDCPAEGP</sequence>
<dbReference type="InterPro" id="IPR050587">
    <property type="entry name" value="GNT1/Glycosyltrans_8"/>
</dbReference>
<gene>
    <name evidence="2" type="ORF">C1SCF055_LOCUS42408</name>
</gene>
<evidence type="ECO:0000313" key="4">
    <source>
        <dbReference type="Proteomes" id="UP001152797"/>
    </source>
</evidence>
<dbReference type="Proteomes" id="UP001152797">
    <property type="component" value="Unassembled WGS sequence"/>
</dbReference>
<reference evidence="2" key="1">
    <citation type="submission" date="2022-10" db="EMBL/GenBank/DDBJ databases">
        <authorList>
            <person name="Chen Y."/>
            <person name="Dougan E. K."/>
            <person name="Chan C."/>
            <person name="Rhodes N."/>
            <person name="Thang M."/>
        </authorList>
    </citation>
    <scope>NUCLEOTIDE SEQUENCE</scope>
</reference>
<dbReference type="PANTHER" id="PTHR11183">
    <property type="entry name" value="GLYCOGENIN SUBFAMILY MEMBER"/>
    <property type="match status" value="1"/>
</dbReference>
<feature type="signal peptide" evidence="1">
    <location>
        <begin position="1"/>
        <end position="16"/>
    </location>
</feature>
<protein>
    <submittedName>
        <fullName evidence="3">Glycogenin-1</fullName>
    </submittedName>
</protein>
<dbReference type="OrthoDB" id="2014201at2759"/>
<feature type="chain" id="PRO_5043272937" evidence="1">
    <location>
        <begin position="17"/>
        <end position="351"/>
    </location>
</feature>
<dbReference type="EMBL" id="CAMXCT010006656">
    <property type="protein sequence ID" value="CAI4017788.1"/>
    <property type="molecule type" value="Genomic_DNA"/>
</dbReference>
<keyword evidence="1" id="KW-0732">Signal</keyword>
<dbReference type="InterPro" id="IPR029044">
    <property type="entry name" value="Nucleotide-diphossugar_trans"/>
</dbReference>
<evidence type="ECO:0000313" key="2">
    <source>
        <dbReference type="EMBL" id="CAI4017788.1"/>
    </source>
</evidence>
<dbReference type="AlphaFoldDB" id="A0A9P1GMW6"/>
<reference evidence="3 4" key="2">
    <citation type="submission" date="2024-05" db="EMBL/GenBank/DDBJ databases">
        <authorList>
            <person name="Chen Y."/>
            <person name="Shah S."/>
            <person name="Dougan E. K."/>
            <person name="Thang M."/>
            <person name="Chan C."/>
        </authorList>
    </citation>
    <scope>NUCLEOTIDE SEQUENCE [LARGE SCALE GENOMIC DNA]</scope>
</reference>
<keyword evidence="4" id="KW-1185">Reference proteome</keyword>
<dbReference type="EMBL" id="CAMXCT020006656">
    <property type="protein sequence ID" value="CAL1171163.1"/>
    <property type="molecule type" value="Genomic_DNA"/>
</dbReference>
<proteinExistence type="predicted"/>
<dbReference type="SUPFAM" id="SSF53448">
    <property type="entry name" value="Nucleotide-diphospho-sugar transferases"/>
    <property type="match status" value="1"/>
</dbReference>
<comment type="caution">
    <text evidence="2">The sequence shown here is derived from an EMBL/GenBank/DDBJ whole genome shotgun (WGS) entry which is preliminary data.</text>
</comment>
<dbReference type="EMBL" id="CAMXCT030006656">
    <property type="protein sequence ID" value="CAL4805100.1"/>
    <property type="molecule type" value="Genomic_DNA"/>
</dbReference>
<organism evidence="2">
    <name type="scientific">Cladocopium goreaui</name>
    <dbReference type="NCBI Taxonomy" id="2562237"/>
    <lineage>
        <taxon>Eukaryota</taxon>
        <taxon>Sar</taxon>
        <taxon>Alveolata</taxon>
        <taxon>Dinophyceae</taxon>
        <taxon>Suessiales</taxon>
        <taxon>Symbiodiniaceae</taxon>
        <taxon>Cladocopium</taxon>
    </lineage>
</organism>
<evidence type="ECO:0000313" key="3">
    <source>
        <dbReference type="EMBL" id="CAL4805100.1"/>
    </source>
</evidence>
<dbReference type="Gene3D" id="3.90.550.10">
    <property type="entry name" value="Spore Coat Polysaccharide Biosynthesis Protein SpsA, Chain A"/>
    <property type="match status" value="1"/>
</dbReference>
<accession>A0A9P1GMW6</accession>
<name>A0A9P1GMW6_9DINO</name>
<evidence type="ECO:0000256" key="1">
    <source>
        <dbReference type="SAM" id="SignalP"/>
    </source>
</evidence>